<dbReference type="EMBL" id="OP744025">
    <property type="protein sequence ID" value="UZZ64255.1"/>
    <property type="molecule type" value="Genomic_DNA"/>
</dbReference>
<organism evidence="1 2">
    <name type="scientific">Escherichia phage A5-4</name>
    <dbReference type="NCBI Taxonomy" id="2996162"/>
    <lineage>
        <taxon>Viruses</taxon>
        <taxon>Duplodnaviria</taxon>
        <taxon>Heunggongvirae</taxon>
        <taxon>Uroviricota</taxon>
        <taxon>Caudoviricetes</taxon>
        <taxon>Vequintavirinae</taxon>
    </lineage>
</organism>
<dbReference type="Pfam" id="PF24144">
    <property type="entry name" value="Phage_tudor"/>
    <property type="match status" value="1"/>
</dbReference>
<evidence type="ECO:0000313" key="2">
    <source>
        <dbReference type="Proteomes" id="UP001236076"/>
    </source>
</evidence>
<evidence type="ECO:0000313" key="1">
    <source>
        <dbReference type="EMBL" id="UZZ64255.1"/>
    </source>
</evidence>
<sequence length="87" mass="10041">MYYSQNDKIEFEVGDLIVNRSYDNTPFVEVVTFVGEEGVVVHSIGGVVGMFERYIKYSKVTESYPKIYHKRNAESYIEFVSTLNKGE</sequence>
<protein>
    <submittedName>
        <fullName evidence="1">Uncharacterized protein</fullName>
    </submittedName>
</protein>
<keyword evidence="2" id="KW-1185">Reference proteome</keyword>
<dbReference type="Proteomes" id="UP001236076">
    <property type="component" value="Segment"/>
</dbReference>
<proteinExistence type="predicted"/>
<name>A0AAE9PUT6_9CAUD</name>
<reference evidence="1 2" key="1">
    <citation type="submission" date="2022-10" db="EMBL/GenBank/DDBJ databases">
        <authorList>
            <person name="Cortes-Martin A."/>
            <person name="Buttimer C.T.H."/>
            <person name="Hill C."/>
        </authorList>
    </citation>
    <scope>NUCLEOTIDE SEQUENCE [LARGE SCALE GENOMIC DNA]</scope>
</reference>
<accession>A0AAE9PUT6</accession>
<gene>
    <name evidence="1" type="ORF">A54_15</name>
</gene>
<dbReference type="InterPro" id="IPR057121">
    <property type="entry name" value="Phage_tudor-like"/>
</dbReference>